<dbReference type="EMBL" id="CP003169">
    <property type="protein sequence ID" value="AEV76577.1"/>
    <property type="molecule type" value="Genomic_DNA"/>
</dbReference>
<dbReference type="PANTHER" id="PTHR43194:SF2">
    <property type="entry name" value="PEROXISOMAL MEMBRANE PROTEIN LPX1"/>
    <property type="match status" value="1"/>
</dbReference>
<dbReference type="eggNOG" id="COG0596">
    <property type="taxonomic scope" value="Bacteria"/>
</dbReference>
<dbReference type="SUPFAM" id="SSF53474">
    <property type="entry name" value="alpha/beta-Hydrolases"/>
    <property type="match status" value="1"/>
</dbReference>
<feature type="domain" description="AB hydrolase-1" evidence="1">
    <location>
        <begin position="68"/>
        <end position="173"/>
    </location>
</feature>
<dbReference type="GO" id="GO:0016746">
    <property type="term" value="F:acyltransferase activity"/>
    <property type="evidence" value="ECO:0007669"/>
    <property type="project" value="UniProtKB-KW"/>
</dbReference>
<dbReference type="Pfam" id="PF00561">
    <property type="entry name" value="Abhydrolase_1"/>
    <property type="match status" value="1"/>
</dbReference>
<dbReference type="RefSeq" id="WP_014214314.1">
    <property type="nucleotide sequence ID" value="NC_016604.1"/>
</dbReference>
<keyword evidence="2" id="KW-0808">Transferase</keyword>
<dbReference type="STRING" id="710685.MycrhN_6116"/>
<dbReference type="InterPro" id="IPR029058">
    <property type="entry name" value="AB_hydrolase_fold"/>
</dbReference>
<proteinExistence type="predicted"/>
<dbReference type="PRINTS" id="PR00111">
    <property type="entry name" value="ABHYDROLASE"/>
</dbReference>
<name>G8RSP4_MYCRN</name>
<gene>
    <name evidence="2" type="ordered locus">MycrhN_6116</name>
</gene>
<dbReference type="InterPro" id="IPR000073">
    <property type="entry name" value="AB_hydrolase_1"/>
</dbReference>
<sequence>MTSRPGPSVESLRLESFGTRHARLLAAARRHGIEPDGMVLPAEGMFTADDGAGIHYLEWPGPADELAMIFLHGGGLHAHTFDVVGNLLRQHARCIALDQRGHGESEWTPGRYGSEHCADDIAAAVDRLGLKRVVVVGHSMGGIGAVEWAARNPPELAGLVIVDVGPELTSSATASINDFITSRPTYAGVEDVESDSLAANLRWGDDGRLGSKYDDSQFHPGATALPMDDEMRALGRRIACPTTILRGERSKVLSDEAAASFAADIDGADWQCISGAGHTIQSSNPRGLADAVLHFLERLR</sequence>
<protein>
    <submittedName>
        <fullName evidence="2">Putative hydrolase or acyltransferase of alpha/beta superfamily</fullName>
    </submittedName>
</protein>
<dbReference type="GO" id="GO:0016787">
    <property type="term" value="F:hydrolase activity"/>
    <property type="evidence" value="ECO:0007669"/>
    <property type="project" value="UniProtKB-KW"/>
</dbReference>
<dbReference type="AlphaFoldDB" id="G8RSP4"/>
<keyword evidence="2" id="KW-0012">Acyltransferase</keyword>
<dbReference type="Gene3D" id="3.40.50.1820">
    <property type="entry name" value="alpha/beta hydrolase"/>
    <property type="match status" value="1"/>
</dbReference>
<accession>G8RSP4</accession>
<dbReference type="KEGG" id="mrh:MycrhN_6116"/>
<dbReference type="HOGENOM" id="CLU_020336_50_4_11"/>
<dbReference type="Proteomes" id="UP000005442">
    <property type="component" value="Chromosome"/>
</dbReference>
<dbReference type="PATRIC" id="fig|710685.3.peg.6143"/>
<dbReference type="OrthoDB" id="63519at2"/>
<dbReference type="PANTHER" id="PTHR43194">
    <property type="entry name" value="HYDROLASE ALPHA/BETA FOLD FAMILY"/>
    <property type="match status" value="1"/>
</dbReference>
<dbReference type="InterPro" id="IPR050228">
    <property type="entry name" value="Carboxylesterase_BioH"/>
</dbReference>
<keyword evidence="3" id="KW-1185">Reference proteome</keyword>
<keyword evidence="2" id="KW-0378">Hydrolase</keyword>
<evidence type="ECO:0000313" key="3">
    <source>
        <dbReference type="Proteomes" id="UP000005442"/>
    </source>
</evidence>
<evidence type="ECO:0000259" key="1">
    <source>
        <dbReference type="Pfam" id="PF00561"/>
    </source>
</evidence>
<evidence type="ECO:0000313" key="2">
    <source>
        <dbReference type="EMBL" id="AEV76577.1"/>
    </source>
</evidence>
<organism evidence="2 3">
    <name type="scientific">Mycolicibacterium rhodesiae (strain NBB3)</name>
    <name type="common">Mycobacterium rhodesiae</name>
    <dbReference type="NCBI Taxonomy" id="710685"/>
    <lineage>
        <taxon>Bacteria</taxon>
        <taxon>Bacillati</taxon>
        <taxon>Actinomycetota</taxon>
        <taxon>Actinomycetes</taxon>
        <taxon>Mycobacteriales</taxon>
        <taxon>Mycobacteriaceae</taxon>
        <taxon>Mycolicibacterium</taxon>
    </lineage>
</organism>
<reference evidence="2 3" key="1">
    <citation type="submission" date="2011-12" db="EMBL/GenBank/DDBJ databases">
        <title>Complete sequence of Mycobacterium rhodesiae NBB3.</title>
        <authorList>
            <consortium name="US DOE Joint Genome Institute"/>
            <person name="Lucas S."/>
            <person name="Han J."/>
            <person name="Lapidus A."/>
            <person name="Cheng J.-F."/>
            <person name="Goodwin L."/>
            <person name="Pitluck S."/>
            <person name="Peters L."/>
            <person name="Mikhailova N."/>
            <person name="Gu W."/>
            <person name="Detter J.C."/>
            <person name="Han C."/>
            <person name="Tapia R."/>
            <person name="Land M."/>
            <person name="Hauser L."/>
            <person name="Kyrpides N."/>
            <person name="Ivanova N."/>
            <person name="Pagani I."/>
            <person name="Mattes T."/>
            <person name="Holmes A."/>
            <person name="Rutledge P."/>
            <person name="Paulsen I."/>
            <person name="Coleman N."/>
            <person name="Woyke T."/>
        </authorList>
    </citation>
    <scope>NUCLEOTIDE SEQUENCE [LARGE SCALE GENOMIC DNA]</scope>
    <source>
        <strain evidence="2 3">NBB3</strain>
    </source>
</reference>